<organism evidence="2">
    <name type="scientific">Tanacetum cinerariifolium</name>
    <name type="common">Dalmatian daisy</name>
    <name type="synonym">Chrysanthemum cinerariifolium</name>
    <dbReference type="NCBI Taxonomy" id="118510"/>
    <lineage>
        <taxon>Eukaryota</taxon>
        <taxon>Viridiplantae</taxon>
        <taxon>Streptophyta</taxon>
        <taxon>Embryophyta</taxon>
        <taxon>Tracheophyta</taxon>
        <taxon>Spermatophyta</taxon>
        <taxon>Magnoliopsida</taxon>
        <taxon>eudicotyledons</taxon>
        <taxon>Gunneridae</taxon>
        <taxon>Pentapetalae</taxon>
        <taxon>asterids</taxon>
        <taxon>campanulids</taxon>
        <taxon>Asterales</taxon>
        <taxon>Asteraceae</taxon>
        <taxon>Asteroideae</taxon>
        <taxon>Anthemideae</taxon>
        <taxon>Anthemidinae</taxon>
        <taxon>Tanacetum</taxon>
    </lineage>
</organism>
<gene>
    <name evidence="2" type="ORF">Tci_850934</name>
</gene>
<proteinExistence type="predicted"/>
<protein>
    <submittedName>
        <fullName evidence="2">Uncharacterized protein</fullName>
    </submittedName>
</protein>
<evidence type="ECO:0000256" key="1">
    <source>
        <dbReference type="SAM" id="MobiDB-lite"/>
    </source>
</evidence>
<comment type="caution">
    <text evidence="2">The sequence shown here is derived from an EMBL/GenBank/DDBJ whole genome shotgun (WGS) entry which is preliminary data.</text>
</comment>
<reference evidence="2" key="1">
    <citation type="journal article" date="2019" name="Sci. Rep.">
        <title>Draft genome of Tanacetum cinerariifolium, the natural source of mosquito coil.</title>
        <authorList>
            <person name="Yamashiro T."/>
            <person name="Shiraishi A."/>
            <person name="Satake H."/>
            <person name="Nakayama K."/>
        </authorList>
    </citation>
    <scope>NUCLEOTIDE SEQUENCE</scope>
</reference>
<name>A0A699R7D7_TANCI</name>
<feature type="region of interest" description="Disordered" evidence="1">
    <location>
        <begin position="16"/>
        <end position="46"/>
    </location>
</feature>
<dbReference type="AlphaFoldDB" id="A0A699R7D7"/>
<dbReference type="EMBL" id="BKCJ011068215">
    <property type="protein sequence ID" value="GFC78964.1"/>
    <property type="molecule type" value="Genomic_DNA"/>
</dbReference>
<accession>A0A699R7D7</accession>
<evidence type="ECO:0000313" key="2">
    <source>
        <dbReference type="EMBL" id="GFC78964.1"/>
    </source>
</evidence>
<feature type="compositionally biased region" description="Basic and acidic residues" evidence="1">
    <location>
        <begin position="22"/>
        <end position="34"/>
    </location>
</feature>
<feature type="non-terminal residue" evidence="2">
    <location>
        <position position="1"/>
    </location>
</feature>
<sequence>HDACITKLLKEVNSRAKIPSHKTRDNNKPIDQKSHTHTPGRQIFTGHKFSSNKNFAVYKKTSPRSHLRWQPTGRIFKSVGLRWLPTGKLFDSCTSKVEREPTHGFNADISNIHECKQTLDLSAGTSIKCSEGTKS</sequence>